<name>A0A418V5V0_9DEIO</name>
<dbReference type="AlphaFoldDB" id="A0A418V5V0"/>
<dbReference type="Proteomes" id="UP000286287">
    <property type="component" value="Unassembled WGS sequence"/>
</dbReference>
<comment type="caution">
    <text evidence="1">The sequence shown here is derived from an EMBL/GenBank/DDBJ whole genome shotgun (WGS) entry which is preliminary data.</text>
</comment>
<reference evidence="1 2" key="1">
    <citation type="submission" date="2018-09" db="EMBL/GenBank/DDBJ databases">
        <authorList>
            <person name="Zhu H."/>
        </authorList>
    </citation>
    <scope>NUCLEOTIDE SEQUENCE [LARGE SCALE GENOMIC DNA]</scope>
    <source>
        <strain evidence="1 2">K2S05-167</strain>
    </source>
</reference>
<gene>
    <name evidence="1" type="ORF">D3875_07600</name>
</gene>
<proteinExistence type="predicted"/>
<sequence>MALGNVQDEWCSAMTPEDALLSFTAPFRNSRPEKLEVVLACAGEHGGVTLTFTQDGKRTTYLIPPELHGGGMWGIRAAFTVRDINVDGRRELALITHGGSDVSSSRHLTLLSFDTRGPRLLGEFAVSDRSDLPTQDGGGGEATILRVAKATIPIVYAYKHTYTPVIRKWKATGEIKRTALVINPINFMVWP</sequence>
<evidence type="ECO:0000313" key="1">
    <source>
        <dbReference type="EMBL" id="RJF71457.1"/>
    </source>
</evidence>
<protein>
    <recommendedName>
        <fullName evidence="3">VCBS repeat-containing protein</fullName>
    </recommendedName>
</protein>
<accession>A0A418V5V0</accession>
<evidence type="ECO:0008006" key="3">
    <source>
        <dbReference type="Google" id="ProtNLM"/>
    </source>
</evidence>
<organism evidence="1 2">
    <name type="scientific">Deinococcus cavernae</name>
    <dbReference type="NCBI Taxonomy" id="2320857"/>
    <lineage>
        <taxon>Bacteria</taxon>
        <taxon>Thermotogati</taxon>
        <taxon>Deinococcota</taxon>
        <taxon>Deinococci</taxon>
        <taxon>Deinococcales</taxon>
        <taxon>Deinococcaceae</taxon>
        <taxon>Deinococcus</taxon>
    </lineage>
</organism>
<dbReference type="EMBL" id="QYUJ01000014">
    <property type="protein sequence ID" value="RJF71457.1"/>
    <property type="molecule type" value="Genomic_DNA"/>
</dbReference>
<keyword evidence="2" id="KW-1185">Reference proteome</keyword>
<evidence type="ECO:0000313" key="2">
    <source>
        <dbReference type="Proteomes" id="UP000286287"/>
    </source>
</evidence>